<dbReference type="SUPFAM" id="SSF46689">
    <property type="entry name" value="Homeodomain-like"/>
    <property type="match status" value="1"/>
</dbReference>
<dbReference type="Gene3D" id="3.30.450.40">
    <property type="match status" value="1"/>
</dbReference>
<keyword evidence="2" id="KW-0067">ATP-binding</keyword>
<dbReference type="InterPro" id="IPR002078">
    <property type="entry name" value="Sigma_54_int"/>
</dbReference>
<dbReference type="Proteomes" id="UP000320244">
    <property type="component" value="Unassembled WGS sequence"/>
</dbReference>
<dbReference type="InterPro" id="IPR009057">
    <property type="entry name" value="Homeodomain-like_sf"/>
</dbReference>
<accession>A0A563DZA8</accession>
<evidence type="ECO:0000256" key="3">
    <source>
        <dbReference type="ARBA" id="ARBA00023015"/>
    </source>
</evidence>
<dbReference type="PROSITE" id="PS00675">
    <property type="entry name" value="SIGMA54_INTERACT_1"/>
    <property type="match status" value="1"/>
</dbReference>
<proteinExistence type="predicted"/>
<keyword evidence="7" id="KW-1185">Reference proteome</keyword>
<sequence length="621" mass="66771">MADESRLPVPRNMETNLKDRACRVDRQLSFARDEFLRSGEPLPTLVRGPIQASWARAVRLGLSPTMTRPAYVHCPAGSSRLLRVAGPVLARLAGELSREPVSVVMADSHGRVQQRVCGDGALVRAMDVVFLASGFSAAEDQVGTNGIGTTLEAGVATLVTGHEHFTDELGAFSSGGALIHHPVSRVLIGAVECTVLDRRANTLLMAFASSTAQRIEAQLLEDTSAHERALFCDYLSACRSTPGAVLALNADVVMINRRSQQLFDAADQAALLQRAGDVAGSRSTDTIVVDLPSGLVARMEYRPSYRNADLAGGVVRVHVQQGPERTSHPSAPDVGTSPAALPGLVGMSPIWRRVGQDVSEVRSRGEAVILEGESGVGKVTLARAVHELHSPAGHLRVLDPPAPSDLGWWLESAAAELTEGGGTLVLRDGHRWPIEVVSGLAKLLLAQGADRACPTGSWVVLTLSDIQRNPLVDAVLVPCFSRSIVVPPLRHHIEDLERLVPTLLRRIVGDDSLRLSPAALRRLMLLPWAGNIGELHQVLHGIVRYRRAGVIATSDLPPKCLATARRQLTLMEELQRDAVLESLARHGGNKQAAAEDLGVSRATIYRRIREYGIPLASPIRV</sequence>
<evidence type="ECO:0000313" key="6">
    <source>
        <dbReference type="EMBL" id="TWP35598.1"/>
    </source>
</evidence>
<dbReference type="InterPro" id="IPR029016">
    <property type="entry name" value="GAF-like_dom_sf"/>
</dbReference>
<keyword evidence="4" id="KW-0804">Transcription</keyword>
<keyword evidence="1" id="KW-0547">Nucleotide-binding</keyword>
<comment type="caution">
    <text evidence="6">The sequence shown here is derived from an EMBL/GenBank/DDBJ whole genome shotgun (WGS) entry which is preliminary data.</text>
</comment>
<reference evidence="6 7" key="1">
    <citation type="submission" date="2019-05" db="EMBL/GenBank/DDBJ databases">
        <authorList>
            <person name="Lee S.D."/>
        </authorList>
    </citation>
    <scope>NUCLEOTIDE SEQUENCE [LARGE SCALE GENOMIC DNA]</scope>
    <source>
        <strain evidence="6 7">C5-26</strain>
    </source>
</reference>
<dbReference type="Pfam" id="PF02954">
    <property type="entry name" value="HTH_8"/>
    <property type="match status" value="1"/>
</dbReference>
<dbReference type="PANTHER" id="PTHR32071:SF122">
    <property type="entry name" value="SIGMA FACTOR"/>
    <property type="match status" value="1"/>
</dbReference>
<dbReference type="GO" id="GO:0005524">
    <property type="term" value="F:ATP binding"/>
    <property type="evidence" value="ECO:0007669"/>
    <property type="project" value="UniProtKB-KW"/>
</dbReference>
<dbReference type="GO" id="GO:0043565">
    <property type="term" value="F:sequence-specific DNA binding"/>
    <property type="evidence" value="ECO:0007669"/>
    <property type="project" value="InterPro"/>
</dbReference>
<dbReference type="PANTHER" id="PTHR32071">
    <property type="entry name" value="TRANSCRIPTIONAL REGULATORY PROTEIN"/>
    <property type="match status" value="1"/>
</dbReference>
<dbReference type="Gene3D" id="1.10.10.60">
    <property type="entry name" value="Homeodomain-like"/>
    <property type="match status" value="1"/>
</dbReference>
<dbReference type="EMBL" id="VCQV01000018">
    <property type="protein sequence ID" value="TWP35598.1"/>
    <property type="molecule type" value="Genomic_DNA"/>
</dbReference>
<dbReference type="InterPro" id="IPR058031">
    <property type="entry name" value="AAA_lid_NorR"/>
</dbReference>
<dbReference type="RefSeq" id="WP_146317304.1">
    <property type="nucleotide sequence ID" value="NZ_VCQV01000018.1"/>
</dbReference>
<dbReference type="OrthoDB" id="5496274at2"/>
<evidence type="ECO:0000256" key="1">
    <source>
        <dbReference type="ARBA" id="ARBA00022741"/>
    </source>
</evidence>
<dbReference type="AlphaFoldDB" id="A0A563DZA8"/>
<name>A0A563DZA8_9MICO</name>
<reference evidence="6 7" key="2">
    <citation type="submission" date="2019-08" db="EMBL/GenBank/DDBJ databases">
        <title>Jejuicoccus antrihumi gen. nov., sp. nov., a new member of the family Dermacoccaceae isolated from a cave.</title>
        <authorList>
            <person name="Schumann P."/>
            <person name="Kim I.S."/>
        </authorList>
    </citation>
    <scope>NUCLEOTIDE SEQUENCE [LARGE SCALE GENOMIC DNA]</scope>
    <source>
        <strain evidence="6 7">C5-26</strain>
    </source>
</reference>
<evidence type="ECO:0000256" key="4">
    <source>
        <dbReference type="ARBA" id="ARBA00023163"/>
    </source>
</evidence>
<gene>
    <name evidence="6" type="ORF">FGL98_13555</name>
</gene>
<protein>
    <recommendedName>
        <fullName evidence="5">Sigma-54 factor interaction domain-containing protein</fullName>
    </recommendedName>
</protein>
<organism evidence="6 7">
    <name type="scientific">Leekyejoonella antrihumi</name>
    <dbReference type="NCBI Taxonomy" id="1660198"/>
    <lineage>
        <taxon>Bacteria</taxon>
        <taxon>Bacillati</taxon>
        <taxon>Actinomycetota</taxon>
        <taxon>Actinomycetes</taxon>
        <taxon>Micrococcales</taxon>
        <taxon>Dermacoccaceae</taxon>
        <taxon>Leekyejoonella</taxon>
    </lineage>
</organism>
<keyword evidence="3" id="KW-0805">Transcription regulation</keyword>
<dbReference type="Gene3D" id="3.40.50.300">
    <property type="entry name" value="P-loop containing nucleotide triphosphate hydrolases"/>
    <property type="match status" value="1"/>
</dbReference>
<feature type="domain" description="Sigma-54 factor interaction" evidence="5">
    <location>
        <begin position="344"/>
        <end position="544"/>
    </location>
</feature>
<dbReference type="PROSITE" id="PS50045">
    <property type="entry name" value="SIGMA54_INTERACT_4"/>
    <property type="match status" value="1"/>
</dbReference>
<evidence type="ECO:0000259" key="5">
    <source>
        <dbReference type="PROSITE" id="PS50045"/>
    </source>
</evidence>
<dbReference type="InterPro" id="IPR025662">
    <property type="entry name" value="Sigma_54_int_dom_ATP-bd_1"/>
</dbReference>
<evidence type="ECO:0000256" key="2">
    <source>
        <dbReference type="ARBA" id="ARBA00022840"/>
    </source>
</evidence>
<dbReference type="Pfam" id="PF25601">
    <property type="entry name" value="AAA_lid_14"/>
    <property type="match status" value="1"/>
</dbReference>
<dbReference type="InterPro" id="IPR027417">
    <property type="entry name" value="P-loop_NTPase"/>
</dbReference>
<dbReference type="SUPFAM" id="SSF52540">
    <property type="entry name" value="P-loop containing nucleoside triphosphate hydrolases"/>
    <property type="match status" value="1"/>
</dbReference>
<dbReference type="Gene3D" id="1.10.8.60">
    <property type="match status" value="1"/>
</dbReference>
<dbReference type="GO" id="GO:0006355">
    <property type="term" value="P:regulation of DNA-templated transcription"/>
    <property type="evidence" value="ECO:0007669"/>
    <property type="project" value="InterPro"/>
</dbReference>
<evidence type="ECO:0000313" key="7">
    <source>
        <dbReference type="Proteomes" id="UP000320244"/>
    </source>
</evidence>
<dbReference type="InterPro" id="IPR002197">
    <property type="entry name" value="HTH_Fis"/>
</dbReference>
<dbReference type="PRINTS" id="PR01590">
    <property type="entry name" value="HTHFIS"/>
</dbReference>